<evidence type="ECO:0000313" key="3">
    <source>
        <dbReference type="Proteomes" id="UP000246099"/>
    </source>
</evidence>
<accession>A0ABM6WAJ4</accession>
<gene>
    <name evidence="2" type="ORF">DLD77_04715</name>
</gene>
<dbReference type="EMBL" id="CP029600">
    <property type="protein sequence ID" value="AWO01049.1"/>
    <property type="molecule type" value="Genomic_DNA"/>
</dbReference>
<proteinExistence type="predicted"/>
<evidence type="ECO:0000313" key="2">
    <source>
        <dbReference type="EMBL" id="AWO01049.1"/>
    </source>
</evidence>
<name>A0ABM6WAJ4_9BACT</name>
<feature type="signal peptide" evidence="1">
    <location>
        <begin position="1"/>
        <end position="24"/>
    </location>
</feature>
<keyword evidence="1" id="KW-0732">Signal</keyword>
<keyword evidence="3" id="KW-1185">Reference proteome</keyword>
<dbReference type="Gene3D" id="2.50.20.10">
    <property type="entry name" value="Lipoprotein localisation LolA/LolB/LppX"/>
    <property type="match status" value="1"/>
</dbReference>
<dbReference type="Proteomes" id="UP000246099">
    <property type="component" value="Chromosome"/>
</dbReference>
<evidence type="ECO:0000256" key="1">
    <source>
        <dbReference type="SAM" id="SignalP"/>
    </source>
</evidence>
<feature type="chain" id="PRO_5046965235" evidence="1">
    <location>
        <begin position="25"/>
        <end position="240"/>
    </location>
</feature>
<dbReference type="RefSeq" id="WP_119077189.1">
    <property type="nucleotide sequence ID" value="NZ_CP029600.1"/>
</dbReference>
<organism evidence="2 3">
    <name type="scientific">Chitinophaga alhagiae</name>
    <dbReference type="NCBI Taxonomy" id="2203219"/>
    <lineage>
        <taxon>Bacteria</taxon>
        <taxon>Pseudomonadati</taxon>
        <taxon>Bacteroidota</taxon>
        <taxon>Chitinophagia</taxon>
        <taxon>Chitinophagales</taxon>
        <taxon>Chitinophagaceae</taxon>
        <taxon>Chitinophaga</taxon>
    </lineage>
</organism>
<reference evidence="2 3" key="1">
    <citation type="submission" date="2018-05" db="EMBL/GenBank/DDBJ databases">
        <title>Chitinophaga sp. nov., isolated from rhizosphere soil of Alhagi.</title>
        <authorList>
            <person name="Liu Y."/>
        </authorList>
    </citation>
    <scope>NUCLEOTIDE SEQUENCE [LARGE SCALE GENOMIC DNA]</scope>
    <source>
        <strain evidence="2 3">T22</strain>
    </source>
</reference>
<protein>
    <submittedName>
        <fullName evidence="2">Outer membrane lipoprotein-sorting protein</fullName>
    </submittedName>
</protein>
<keyword evidence="2" id="KW-0449">Lipoprotein</keyword>
<sequence>MRTLRALTLTLALAGAVVSSQAQTADEVVSKHVAALGGADKVTSLQTQIMEGTMSIQGMDIPLKVSTKHKKGVRVEFEIMGTNNVTVMTPTSGWMFMPIQQQTAPVDADEAAVKEGAIDLDLTGELFDYKNKGFKLEMNGKETLNGEELYKLKLTRADGSSSDYYLDANTYYISKRVTKKAVQGQEIEVVETFTNYKKTPEGYVYAETSEQQPMGMKMSFSKVQSNPAVDDKIFEKPAQP</sequence>